<accession>A0A0V1GL80</accession>
<dbReference type="AlphaFoldDB" id="A0A0V1GL80"/>
<keyword evidence="2" id="KW-1185">Reference proteome</keyword>
<gene>
    <name evidence="1" type="ORF">T4B_11661</name>
</gene>
<protein>
    <submittedName>
        <fullName evidence="1">Uncharacterized protein</fullName>
    </submittedName>
</protein>
<evidence type="ECO:0000313" key="1">
    <source>
        <dbReference type="EMBL" id="KRY98833.1"/>
    </source>
</evidence>
<comment type="caution">
    <text evidence="1">The sequence shown here is derived from an EMBL/GenBank/DDBJ whole genome shotgun (WGS) entry which is preliminary data.</text>
</comment>
<name>A0A0V1GL80_TRIPS</name>
<proteinExistence type="predicted"/>
<organism evidence="1 2">
    <name type="scientific">Trichinella pseudospiralis</name>
    <name type="common">Parasitic roundworm</name>
    <dbReference type="NCBI Taxonomy" id="6337"/>
    <lineage>
        <taxon>Eukaryota</taxon>
        <taxon>Metazoa</taxon>
        <taxon>Ecdysozoa</taxon>
        <taxon>Nematoda</taxon>
        <taxon>Enoplea</taxon>
        <taxon>Dorylaimia</taxon>
        <taxon>Trichinellida</taxon>
        <taxon>Trichinellidae</taxon>
        <taxon>Trichinella</taxon>
    </lineage>
</organism>
<reference evidence="1 2" key="1">
    <citation type="submission" date="2015-01" db="EMBL/GenBank/DDBJ databases">
        <title>Evolution of Trichinella species and genotypes.</title>
        <authorList>
            <person name="Korhonen P.K."/>
            <person name="Edoardo P."/>
            <person name="Giuseppe L.R."/>
            <person name="Gasser R.B."/>
        </authorList>
    </citation>
    <scope>NUCLEOTIDE SEQUENCE [LARGE SCALE GENOMIC DNA]</scope>
    <source>
        <strain evidence="1">ISS588</strain>
    </source>
</reference>
<dbReference type="Proteomes" id="UP000054805">
    <property type="component" value="Unassembled WGS sequence"/>
</dbReference>
<evidence type="ECO:0000313" key="2">
    <source>
        <dbReference type="Proteomes" id="UP000054805"/>
    </source>
</evidence>
<dbReference type="EMBL" id="JYDS01001507">
    <property type="protein sequence ID" value="KRY98833.1"/>
    <property type="molecule type" value="Genomic_DNA"/>
</dbReference>
<sequence>MFRVWIRNQTGLSVILLICCIKFTKFTSSPDD</sequence>